<evidence type="ECO:0000313" key="2">
    <source>
        <dbReference type="EMBL" id="GLY76422.1"/>
    </source>
</evidence>
<organism evidence="2 3">
    <name type="scientific">Actinoallomurus iriomotensis</name>
    <dbReference type="NCBI Taxonomy" id="478107"/>
    <lineage>
        <taxon>Bacteria</taxon>
        <taxon>Bacillati</taxon>
        <taxon>Actinomycetota</taxon>
        <taxon>Actinomycetes</taxon>
        <taxon>Streptosporangiales</taxon>
        <taxon>Thermomonosporaceae</taxon>
        <taxon>Actinoallomurus</taxon>
    </lineage>
</organism>
<dbReference type="Gene3D" id="3.40.630.30">
    <property type="match status" value="1"/>
</dbReference>
<dbReference type="Pfam" id="PF14542">
    <property type="entry name" value="Acetyltransf_CG"/>
    <property type="match status" value="1"/>
</dbReference>
<dbReference type="InterPro" id="IPR045057">
    <property type="entry name" value="Gcn5-rel_NAT"/>
</dbReference>
<evidence type="ECO:0000313" key="3">
    <source>
        <dbReference type="Proteomes" id="UP001165135"/>
    </source>
</evidence>
<dbReference type="InterPro" id="IPR016181">
    <property type="entry name" value="Acyl_CoA_acyltransferase"/>
</dbReference>
<dbReference type="PANTHER" id="PTHR31435">
    <property type="entry name" value="PROTEIN NATD1"/>
    <property type="match status" value="1"/>
</dbReference>
<dbReference type="PANTHER" id="PTHR31435:SF10">
    <property type="entry name" value="BSR4717 PROTEIN"/>
    <property type="match status" value="1"/>
</dbReference>
<dbReference type="AlphaFoldDB" id="A0A9W6RLW4"/>
<accession>A0A9W6RLW4</accession>
<proteinExistence type="predicted"/>
<dbReference type="SUPFAM" id="SSF55729">
    <property type="entry name" value="Acyl-CoA N-acyltransferases (Nat)"/>
    <property type="match status" value="1"/>
</dbReference>
<sequence length="103" mass="11601">MAEELAALDVRHDEEKKRYEAWSGETLAGVAYYRERADRTIFTHTEVEAAFEGRGVGKALAAAALDDTVRRGRVIVPLCPFIAGYLRKHPEYEEHVRWPEGAG</sequence>
<reference evidence="2" key="1">
    <citation type="submission" date="2023-03" db="EMBL/GenBank/DDBJ databases">
        <title>Actinoallomurus iriomotensis NBRC 103681.</title>
        <authorList>
            <person name="Ichikawa N."/>
            <person name="Sato H."/>
            <person name="Tonouchi N."/>
        </authorList>
    </citation>
    <scope>NUCLEOTIDE SEQUENCE</scope>
    <source>
        <strain evidence="2">NBRC 103681</strain>
    </source>
</reference>
<dbReference type="EMBL" id="BSTJ01000005">
    <property type="protein sequence ID" value="GLY76422.1"/>
    <property type="molecule type" value="Genomic_DNA"/>
</dbReference>
<dbReference type="PROSITE" id="PS51729">
    <property type="entry name" value="GNAT_YJDJ"/>
    <property type="match status" value="1"/>
</dbReference>
<protein>
    <submittedName>
        <fullName evidence="2">N-acetyltransferase</fullName>
    </submittedName>
</protein>
<dbReference type="Proteomes" id="UP001165135">
    <property type="component" value="Unassembled WGS sequence"/>
</dbReference>
<feature type="domain" description="N-acetyltransferase" evidence="1">
    <location>
        <begin position="11"/>
        <end position="97"/>
    </location>
</feature>
<comment type="caution">
    <text evidence="2">The sequence shown here is derived from an EMBL/GenBank/DDBJ whole genome shotgun (WGS) entry which is preliminary data.</text>
</comment>
<evidence type="ECO:0000259" key="1">
    <source>
        <dbReference type="PROSITE" id="PS51729"/>
    </source>
</evidence>
<name>A0A9W6RLW4_9ACTN</name>
<gene>
    <name evidence="2" type="ORF">Airi01_046890</name>
</gene>
<dbReference type="InterPro" id="IPR031165">
    <property type="entry name" value="GNAT_YJDJ"/>
</dbReference>
<dbReference type="RefSeq" id="WP_285624758.1">
    <property type="nucleotide sequence ID" value="NZ_BSTJ01000005.1"/>
</dbReference>